<reference evidence="1" key="1">
    <citation type="submission" date="2024-05" db="EMBL/GenBank/DDBJ databases">
        <title>Whole genome shotgun sequence of Streptomyces violascens NBRC 12920.</title>
        <authorList>
            <person name="Komaki H."/>
            <person name="Tamura T."/>
        </authorList>
    </citation>
    <scope>NUCLEOTIDE SEQUENCE</scope>
    <source>
        <strain evidence="1">NBRC 12920</strain>
    </source>
</reference>
<gene>
    <name evidence="1" type="ORF">Sviol_72210</name>
</gene>
<dbReference type="EMBL" id="BNDY01000017">
    <property type="protein sequence ID" value="GHI42813.1"/>
    <property type="molecule type" value="Genomic_DNA"/>
</dbReference>
<sequence>MDGPERGRFAAIVPGGGHPVPTSVFEHDPFELDLDPLFGFGLDRLLDGIAVIIAETSG</sequence>
<keyword evidence="2" id="KW-1185">Reference proteome</keyword>
<comment type="caution">
    <text evidence="1">The sequence shown here is derived from an EMBL/GenBank/DDBJ whole genome shotgun (WGS) entry which is preliminary data.</text>
</comment>
<organism evidence="1 2">
    <name type="scientific">Streptomyces violascens</name>
    <dbReference type="NCBI Taxonomy" id="67381"/>
    <lineage>
        <taxon>Bacteria</taxon>
        <taxon>Bacillati</taxon>
        <taxon>Actinomycetota</taxon>
        <taxon>Actinomycetes</taxon>
        <taxon>Kitasatosporales</taxon>
        <taxon>Streptomycetaceae</taxon>
        <taxon>Streptomyces</taxon>
    </lineage>
</organism>
<accession>A0ABQ3QZX2</accession>
<evidence type="ECO:0000313" key="1">
    <source>
        <dbReference type="EMBL" id="GHI42813.1"/>
    </source>
</evidence>
<dbReference type="InterPro" id="IPR036271">
    <property type="entry name" value="Tet_transcr_reg_TetR-rel_C_sf"/>
</dbReference>
<proteinExistence type="predicted"/>
<dbReference type="Proteomes" id="UP001050808">
    <property type="component" value="Unassembled WGS sequence"/>
</dbReference>
<protein>
    <submittedName>
        <fullName evidence="1">Uncharacterized protein</fullName>
    </submittedName>
</protein>
<evidence type="ECO:0000313" key="2">
    <source>
        <dbReference type="Proteomes" id="UP001050808"/>
    </source>
</evidence>
<dbReference type="Gene3D" id="1.10.357.10">
    <property type="entry name" value="Tetracycline Repressor, domain 2"/>
    <property type="match status" value="1"/>
</dbReference>
<dbReference type="RefSeq" id="WP_189963839.1">
    <property type="nucleotide sequence ID" value="NZ_BMUA01000009.1"/>
</dbReference>
<name>A0ABQ3QZX2_9ACTN</name>
<dbReference type="SUPFAM" id="SSF48498">
    <property type="entry name" value="Tetracyclin repressor-like, C-terminal domain"/>
    <property type="match status" value="1"/>
</dbReference>